<comment type="similarity">
    <text evidence="2">Belongs to the peptidase S54 family.</text>
</comment>
<keyword evidence="4" id="KW-0378">Hydrolase</keyword>
<dbReference type="InterPro" id="IPR022764">
    <property type="entry name" value="Peptidase_S54_rhomboid_dom"/>
</dbReference>
<name>A0A4R6VEE7_9PAST</name>
<dbReference type="Gene3D" id="1.20.1540.10">
    <property type="entry name" value="Rhomboid-like"/>
    <property type="match status" value="1"/>
</dbReference>
<sequence length="303" mass="35035">MQCLFRSEFPALALQFRDYIRLRYAVELLIKEERDRWNQSFTAVYLPDNIENEDREAICRESEDFLRNPTDSRYEQAAWLRGDTRSLKYSIPVKTDKNFLLNLLIGIKQTKFTLFIILLCMLIYLLQNIGYQNEIFQTFHYPDSPEEKREIWRYLSHTVVHLNHPHILFNLLWWWIFAAMIERRVGTPALVMIYIISGVISAALQDWGLSTEFFGLSGVVYAVLGFVSAANSAAKDNLFNLPLGFNVMIIVSVLLGFLASSPLIRFYVAMYSHLGGLLCGIVLGCLYGKKILKNNKTRPLVNE</sequence>
<dbReference type="PANTHER" id="PTHR43731">
    <property type="entry name" value="RHOMBOID PROTEASE"/>
    <property type="match status" value="1"/>
</dbReference>
<evidence type="ECO:0000256" key="7">
    <source>
        <dbReference type="SAM" id="Phobius"/>
    </source>
</evidence>
<organism evidence="9 10">
    <name type="scientific">Mesocricetibacter intestinalis</name>
    <dbReference type="NCBI Taxonomy" id="1521930"/>
    <lineage>
        <taxon>Bacteria</taxon>
        <taxon>Pseudomonadati</taxon>
        <taxon>Pseudomonadota</taxon>
        <taxon>Gammaproteobacteria</taxon>
        <taxon>Pasteurellales</taxon>
        <taxon>Pasteurellaceae</taxon>
        <taxon>Mesocricetibacter</taxon>
    </lineage>
</organism>
<dbReference type="GO" id="GO:0004252">
    <property type="term" value="F:serine-type endopeptidase activity"/>
    <property type="evidence" value="ECO:0007669"/>
    <property type="project" value="InterPro"/>
</dbReference>
<evidence type="ECO:0000256" key="3">
    <source>
        <dbReference type="ARBA" id="ARBA00022692"/>
    </source>
</evidence>
<reference evidence="9 10" key="1">
    <citation type="submission" date="2019-03" db="EMBL/GenBank/DDBJ databases">
        <title>Genomic Encyclopedia of Type Strains, Phase IV (KMG-IV): sequencing the most valuable type-strain genomes for metagenomic binning, comparative biology and taxonomic classification.</title>
        <authorList>
            <person name="Goeker M."/>
        </authorList>
    </citation>
    <scope>NUCLEOTIDE SEQUENCE [LARGE SCALE GENOMIC DNA]</scope>
    <source>
        <strain evidence="9 10">DSM 28403</strain>
    </source>
</reference>
<evidence type="ECO:0000256" key="6">
    <source>
        <dbReference type="ARBA" id="ARBA00023136"/>
    </source>
</evidence>
<evidence type="ECO:0000313" key="10">
    <source>
        <dbReference type="Proteomes" id="UP000295657"/>
    </source>
</evidence>
<gene>
    <name evidence="9" type="ORF">EDC45_0002</name>
</gene>
<keyword evidence="3 7" id="KW-0812">Transmembrane</keyword>
<dbReference type="InterPro" id="IPR035952">
    <property type="entry name" value="Rhomboid-like_sf"/>
</dbReference>
<dbReference type="OrthoDB" id="9778341at2"/>
<keyword evidence="6 7" id="KW-0472">Membrane</keyword>
<evidence type="ECO:0000256" key="4">
    <source>
        <dbReference type="ARBA" id="ARBA00022801"/>
    </source>
</evidence>
<accession>A0A4R6VEE7</accession>
<feature type="transmembrane region" description="Helical" evidence="7">
    <location>
        <begin position="213"/>
        <end position="231"/>
    </location>
</feature>
<evidence type="ECO:0000256" key="1">
    <source>
        <dbReference type="ARBA" id="ARBA00004141"/>
    </source>
</evidence>
<comment type="subcellular location">
    <subcellularLocation>
        <location evidence="1">Membrane</location>
        <topology evidence="1">Multi-pass membrane protein</topology>
    </subcellularLocation>
</comment>
<dbReference type="PANTHER" id="PTHR43731:SF14">
    <property type="entry name" value="PRESENILIN-ASSOCIATED RHOMBOID-LIKE PROTEIN, MITOCHONDRIAL"/>
    <property type="match status" value="1"/>
</dbReference>
<comment type="caution">
    <text evidence="9">The sequence shown here is derived from an EMBL/GenBank/DDBJ whole genome shotgun (WGS) entry which is preliminary data.</text>
</comment>
<dbReference type="RefSeq" id="WP_133542204.1">
    <property type="nucleotide sequence ID" value="NZ_SNYQ01000001.1"/>
</dbReference>
<dbReference type="InterPro" id="IPR050925">
    <property type="entry name" value="Rhomboid_protease_S54"/>
</dbReference>
<keyword evidence="10" id="KW-1185">Reference proteome</keyword>
<dbReference type="GO" id="GO:0016020">
    <property type="term" value="C:membrane"/>
    <property type="evidence" value="ECO:0007669"/>
    <property type="project" value="UniProtKB-SubCell"/>
</dbReference>
<feature type="transmembrane region" description="Helical" evidence="7">
    <location>
        <begin position="243"/>
        <end position="264"/>
    </location>
</feature>
<protein>
    <submittedName>
        <fullName evidence="9">GlpG protein</fullName>
    </submittedName>
</protein>
<dbReference type="AlphaFoldDB" id="A0A4R6VEE7"/>
<dbReference type="SUPFAM" id="SSF144091">
    <property type="entry name" value="Rhomboid-like"/>
    <property type="match status" value="1"/>
</dbReference>
<evidence type="ECO:0000313" key="9">
    <source>
        <dbReference type="EMBL" id="TDQ59355.1"/>
    </source>
</evidence>
<keyword evidence="5 7" id="KW-1133">Transmembrane helix</keyword>
<proteinExistence type="inferred from homology"/>
<feature type="domain" description="Peptidase S54 rhomboid" evidence="8">
    <location>
        <begin position="149"/>
        <end position="289"/>
    </location>
</feature>
<dbReference type="EMBL" id="SNYQ01000001">
    <property type="protein sequence ID" value="TDQ59355.1"/>
    <property type="molecule type" value="Genomic_DNA"/>
</dbReference>
<evidence type="ECO:0000256" key="2">
    <source>
        <dbReference type="ARBA" id="ARBA00009045"/>
    </source>
</evidence>
<dbReference type="Proteomes" id="UP000295657">
    <property type="component" value="Unassembled WGS sequence"/>
</dbReference>
<evidence type="ECO:0000256" key="5">
    <source>
        <dbReference type="ARBA" id="ARBA00022989"/>
    </source>
</evidence>
<dbReference type="Pfam" id="PF01694">
    <property type="entry name" value="Rhomboid"/>
    <property type="match status" value="1"/>
</dbReference>
<feature type="transmembrane region" description="Helical" evidence="7">
    <location>
        <begin position="270"/>
        <end position="288"/>
    </location>
</feature>
<evidence type="ECO:0000259" key="8">
    <source>
        <dbReference type="Pfam" id="PF01694"/>
    </source>
</evidence>
<feature type="transmembrane region" description="Helical" evidence="7">
    <location>
        <begin position="189"/>
        <end position="207"/>
    </location>
</feature>
<feature type="transmembrane region" description="Helical" evidence="7">
    <location>
        <begin position="112"/>
        <end position="131"/>
    </location>
</feature>